<name>A0ABY6DDN0_9RHOB</name>
<evidence type="ECO:0008006" key="3">
    <source>
        <dbReference type="Google" id="ProtNLM"/>
    </source>
</evidence>
<evidence type="ECO:0000313" key="1">
    <source>
        <dbReference type="EMBL" id="UXX84154.1"/>
    </source>
</evidence>
<keyword evidence="2" id="KW-1185">Reference proteome</keyword>
<organism evidence="1 2">
    <name type="scientific">Roseovarius pelagicus</name>
    <dbReference type="NCBI Taxonomy" id="2980108"/>
    <lineage>
        <taxon>Bacteria</taxon>
        <taxon>Pseudomonadati</taxon>
        <taxon>Pseudomonadota</taxon>
        <taxon>Alphaproteobacteria</taxon>
        <taxon>Rhodobacterales</taxon>
        <taxon>Roseobacteraceae</taxon>
        <taxon>Roseovarius</taxon>
    </lineage>
</organism>
<reference evidence="1" key="1">
    <citation type="submission" date="2022-10" db="EMBL/GenBank/DDBJ databases">
        <title>Roseovarius pelagicus sp. nov., isolated from Arctic seawater.</title>
        <authorList>
            <person name="Hong Y.W."/>
            <person name="Hwang C.Y."/>
        </authorList>
    </citation>
    <scope>NUCLEOTIDE SEQUENCE</scope>
    <source>
        <strain evidence="1">HL-MP18</strain>
    </source>
</reference>
<sequence length="155" mass="16878">MIDWVFIAIAVAFGGDDAGGGEPPAQDAVFLAEPQTPSGKFTTATEVKPILGMTKGNWVAVREYDGQDLLYFTHLLSWRCGLHQIRYSLNGGPVQVWPMPPCLDGTSMPNAIRTEDGMPYIAQPLGSIGSVRVELLYDDLSEESAEFSRSDVLMP</sequence>
<accession>A0ABY6DDN0</accession>
<protein>
    <recommendedName>
        <fullName evidence="3">Protease inhibitor Inh</fullName>
    </recommendedName>
</protein>
<dbReference type="RefSeq" id="WP_263048531.1">
    <property type="nucleotide sequence ID" value="NZ_CP106738.1"/>
</dbReference>
<dbReference type="Proteomes" id="UP001064087">
    <property type="component" value="Chromosome"/>
</dbReference>
<evidence type="ECO:0000313" key="2">
    <source>
        <dbReference type="Proteomes" id="UP001064087"/>
    </source>
</evidence>
<proteinExistence type="predicted"/>
<dbReference type="EMBL" id="CP106738">
    <property type="protein sequence ID" value="UXX84154.1"/>
    <property type="molecule type" value="Genomic_DNA"/>
</dbReference>
<gene>
    <name evidence="1" type="ORF">N7U68_05750</name>
</gene>